<evidence type="ECO:0000313" key="2">
    <source>
        <dbReference type="Proteomes" id="UP000607559"/>
    </source>
</evidence>
<organism evidence="1 2">
    <name type="scientific">Puia dinghuensis</name>
    <dbReference type="NCBI Taxonomy" id="1792502"/>
    <lineage>
        <taxon>Bacteria</taxon>
        <taxon>Pseudomonadati</taxon>
        <taxon>Bacteroidota</taxon>
        <taxon>Chitinophagia</taxon>
        <taxon>Chitinophagales</taxon>
        <taxon>Chitinophagaceae</taxon>
        <taxon>Puia</taxon>
    </lineage>
</organism>
<proteinExistence type="predicted"/>
<dbReference type="EMBL" id="BMJC01000007">
    <property type="protein sequence ID" value="GGB23452.1"/>
    <property type="molecule type" value="Genomic_DNA"/>
</dbReference>
<reference evidence="1" key="1">
    <citation type="journal article" date="2014" name="Int. J. Syst. Evol. Microbiol.">
        <title>Complete genome sequence of Corynebacterium casei LMG S-19264T (=DSM 44701T), isolated from a smear-ripened cheese.</title>
        <authorList>
            <consortium name="US DOE Joint Genome Institute (JGI-PGF)"/>
            <person name="Walter F."/>
            <person name="Albersmeier A."/>
            <person name="Kalinowski J."/>
            <person name="Ruckert C."/>
        </authorList>
    </citation>
    <scope>NUCLEOTIDE SEQUENCE</scope>
    <source>
        <strain evidence="1">CGMCC 1.15448</strain>
    </source>
</reference>
<accession>A0A8J2UIZ1</accession>
<name>A0A8J2UIZ1_9BACT</name>
<comment type="caution">
    <text evidence="1">The sequence shown here is derived from an EMBL/GenBank/DDBJ whole genome shotgun (WGS) entry which is preliminary data.</text>
</comment>
<protein>
    <submittedName>
        <fullName evidence="1">Uncharacterized protein</fullName>
    </submittedName>
</protein>
<reference evidence="1" key="2">
    <citation type="submission" date="2020-09" db="EMBL/GenBank/DDBJ databases">
        <authorList>
            <person name="Sun Q."/>
            <person name="Zhou Y."/>
        </authorList>
    </citation>
    <scope>NUCLEOTIDE SEQUENCE</scope>
    <source>
        <strain evidence="1">CGMCC 1.15448</strain>
    </source>
</reference>
<gene>
    <name evidence="1" type="ORF">GCM10011511_54150</name>
</gene>
<sequence length="359" mass="41541">MQLFQPILARSPEGGHPQKDVLPLSQFLALLREEEDYWPGEQTQLPKMITRLRKIFYDKWGWNKELICRAAPIECRYQVTITGTPPNDETGQSRIRRTRHYKKNNEVEKYRLVTYRADDRVYGNTRVGQVPFIYQHDHQEVLLPDGTYCDIAHVLAGLDAWNNPQLVSPLPQWLSFLHALVPHCDSNMDLVTWLGDIATSAEDFVFAYLRNNKHPLSEHTEQHYVYVNAPGSDMLGDIDSYAIAKSYDLSGASGKRLTDILEDYYTGPGRPYYAQRRYTLFSEAVGLQWDGRKFANEEAWIKKYYPQLRDATTFMIFSLTEEDVKSIALPFEVWCGAYKDVAKCELLLRLFLKALQALI</sequence>
<dbReference type="Proteomes" id="UP000607559">
    <property type="component" value="Unassembled WGS sequence"/>
</dbReference>
<dbReference type="AlphaFoldDB" id="A0A8J2UIZ1"/>
<evidence type="ECO:0000313" key="1">
    <source>
        <dbReference type="EMBL" id="GGB23452.1"/>
    </source>
</evidence>
<keyword evidence="2" id="KW-1185">Reference proteome</keyword>